<evidence type="ECO:0000256" key="3">
    <source>
        <dbReference type="ARBA" id="ARBA00023143"/>
    </source>
</evidence>
<reference evidence="7" key="2">
    <citation type="submission" date="2022-08" db="EMBL/GenBank/DDBJ databases">
        <authorList>
            <person name="Dong C."/>
        </authorList>
    </citation>
    <scope>NUCLEOTIDE SEQUENCE</scope>
    <source>
        <strain evidence="7">59MF3M-4</strain>
    </source>
</reference>
<dbReference type="GO" id="GO:0005576">
    <property type="term" value="C:extracellular region"/>
    <property type="evidence" value="ECO:0007669"/>
    <property type="project" value="UniProtKB-SubCell"/>
</dbReference>
<dbReference type="PANTHER" id="PTHR42792">
    <property type="entry name" value="FLAGELLIN"/>
    <property type="match status" value="1"/>
</dbReference>
<dbReference type="AlphaFoldDB" id="A0A9X3AJZ8"/>
<dbReference type="RefSeq" id="WP_260977676.1">
    <property type="nucleotide sequence ID" value="NZ_JAOANI010000028.1"/>
</dbReference>
<keyword evidence="7" id="KW-0966">Cell projection</keyword>
<feature type="domain" description="Flagellin N-terminal" evidence="5">
    <location>
        <begin position="16"/>
        <end position="142"/>
    </location>
</feature>
<dbReference type="InterPro" id="IPR046358">
    <property type="entry name" value="Flagellin_C"/>
</dbReference>
<sequence>MAISINNGAAITGPALNSQKNSSQQTQLAQQLSSGKRINGAADDAAGLAIATGLNSQTRGEQVAMRNAGDGISYTQVASGALSQVSDNLQRMRELAVQAGNGALADSDRAALQKEVTALGDSNQQILKDTSFNGQTLFSSDKTLTFQVGADAGEQIDVTAANLLQQLDEQGAYGLDVSTQQGAAAALSVVDESLSTVSSRQSELGAVANRFTAGIERSKVSAENSAAAQSRISDTDFAQATSERAAAQIREQAQIAVQAQANGEAKNILRLLGG</sequence>
<accession>A0A9X3AJZ8</accession>
<proteinExistence type="inferred from homology"/>
<keyword evidence="8" id="KW-1185">Reference proteome</keyword>
<dbReference type="Proteomes" id="UP001147830">
    <property type="component" value="Unassembled WGS sequence"/>
</dbReference>
<dbReference type="SUPFAM" id="SSF64518">
    <property type="entry name" value="Phase 1 flagellin"/>
    <property type="match status" value="1"/>
</dbReference>
<dbReference type="InterPro" id="IPR042187">
    <property type="entry name" value="Flagellin_C_sub2"/>
</dbReference>
<evidence type="ECO:0000256" key="1">
    <source>
        <dbReference type="ARBA" id="ARBA00005709"/>
    </source>
</evidence>
<dbReference type="Pfam" id="PF00669">
    <property type="entry name" value="Flagellin_N"/>
    <property type="match status" value="1"/>
</dbReference>
<organism evidence="7 8">
    <name type="scientific">Thalassolituus pacificus</name>
    <dbReference type="NCBI Taxonomy" id="2975440"/>
    <lineage>
        <taxon>Bacteria</taxon>
        <taxon>Pseudomonadati</taxon>
        <taxon>Pseudomonadota</taxon>
        <taxon>Gammaproteobacteria</taxon>
        <taxon>Oceanospirillales</taxon>
        <taxon>Oceanospirillaceae</taxon>
        <taxon>Thalassolituus</taxon>
    </lineage>
</organism>
<dbReference type="InterPro" id="IPR001029">
    <property type="entry name" value="Flagellin_N"/>
</dbReference>
<comment type="subcellular location">
    <subcellularLocation>
        <location evidence="4">Secreted</location>
    </subcellularLocation>
    <subcellularLocation>
        <location evidence="4">Bacterial flagellum</location>
    </subcellularLocation>
</comment>
<dbReference type="Pfam" id="PF00700">
    <property type="entry name" value="Flagellin_C"/>
    <property type="match status" value="1"/>
</dbReference>
<comment type="function">
    <text evidence="4">Flagellin is the subunit protein which polymerizes to form the filaments of bacterial flagella.</text>
</comment>
<evidence type="ECO:0000256" key="4">
    <source>
        <dbReference type="RuleBase" id="RU362073"/>
    </source>
</evidence>
<protein>
    <recommendedName>
        <fullName evidence="4">Flagellin</fullName>
    </recommendedName>
</protein>
<evidence type="ECO:0000256" key="2">
    <source>
        <dbReference type="ARBA" id="ARBA00022525"/>
    </source>
</evidence>
<gene>
    <name evidence="7" type="ORF">NYR02_17680</name>
</gene>
<dbReference type="Gene3D" id="1.20.1330.10">
    <property type="entry name" value="f41 fragment of flagellin, N-terminal domain"/>
    <property type="match status" value="1"/>
</dbReference>
<comment type="caution">
    <text evidence="7">The sequence shown here is derived from an EMBL/GenBank/DDBJ whole genome shotgun (WGS) entry which is preliminary data.</text>
</comment>
<name>A0A9X3AJZ8_9GAMM</name>
<dbReference type="PANTHER" id="PTHR42792:SF2">
    <property type="entry name" value="FLAGELLIN"/>
    <property type="match status" value="1"/>
</dbReference>
<keyword evidence="7" id="KW-0969">Cilium</keyword>
<reference evidence="7" key="1">
    <citation type="journal article" date="2022" name="Front. Microbiol.">
        <title>Genome-based taxonomic rearrangement of Oceanobacter-related bacteria including the description of Thalassolituus hydrocarbonoclasticus sp. nov. and Thalassolituus pacificus sp. nov. and emended description of the genus Thalassolituus.</title>
        <authorList>
            <person name="Dong C."/>
            <person name="Wei L."/>
            <person name="Wang J."/>
            <person name="Lai Q."/>
            <person name="Huang Z."/>
            <person name="Shao Z."/>
        </authorList>
    </citation>
    <scope>NUCLEOTIDE SEQUENCE</scope>
    <source>
        <strain evidence="7">59MF3M-4</strain>
    </source>
</reference>
<dbReference type="PRINTS" id="PR00207">
    <property type="entry name" value="FLAGELLIN"/>
</dbReference>
<dbReference type="GO" id="GO:0005198">
    <property type="term" value="F:structural molecule activity"/>
    <property type="evidence" value="ECO:0007669"/>
    <property type="project" value="UniProtKB-UniRule"/>
</dbReference>
<evidence type="ECO:0000259" key="5">
    <source>
        <dbReference type="Pfam" id="PF00669"/>
    </source>
</evidence>
<evidence type="ECO:0000313" key="7">
    <source>
        <dbReference type="EMBL" id="MCT7360856.1"/>
    </source>
</evidence>
<dbReference type="EMBL" id="JAOANI010000028">
    <property type="protein sequence ID" value="MCT7360856.1"/>
    <property type="molecule type" value="Genomic_DNA"/>
</dbReference>
<dbReference type="Gene3D" id="6.10.10.10">
    <property type="entry name" value="Flagellar export chaperone, C-terminal domain"/>
    <property type="match status" value="1"/>
</dbReference>
<evidence type="ECO:0000313" key="8">
    <source>
        <dbReference type="Proteomes" id="UP001147830"/>
    </source>
</evidence>
<keyword evidence="7" id="KW-0282">Flagellum</keyword>
<keyword evidence="3 4" id="KW-0975">Bacterial flagellum</keyword>
<keyword evidence="2 4" id="KW-0964">Secreted</keyword>
<dbReference type="GO" id="GO:0009288">
    <property type="term" value="C:bacterial-type flagellum"/>
    <property type="evidence" value="ECO:0007669"/>
    <property type="project" value="UniProtKB-SubCell"/>
</dbReference>
<comment type="similarity">
    <text evidence="1 4">Belongs to the bacterial flagellin family.</text>
</comment>
<evidence type="ECO:0000259" key="6">
    <source>
        <dbReference type="Pfam" id="PF00700"/>
    </source>
</evidence>
<feature type="domain" description="Flagellin C-terminal" evidence="6">
    <location>
        <begin position="188"/>
        <end position="272"/>
    </location>
</feature>
<dbReference type="InterPro" id="IPR001492">
    <property type="entry name" value="Flagellin"/>
</dbReference>